<keyword evidence="2" id="KW-1185">Reference proteome</keyword>
<organism evidence="1 2">
    <name type="scientific">Mucor flavus</name>
    <dbReference type="NCBI Taxonomy" id="439312"/>
    <lineage>
        <taxon>Eukaryota</taxon>
        <taxon>Fungi</taxon>
        <taxon>Fungi incertae sedis</taxon>
        <taxon>Mucoromycota</taxon>
        <taxon>Mucoromycotina</taxon>
        <taxon>Mucoromycetes</taxon>
        <taxon>Mucorales</taxon>
        <taxon>Mucorineae</taxon>
        <taxon>Mucoraceae</taxon>
        <taxon>Mucor</taxon>
    </lineage>
</organism>
<gene>
    <name evidence="1" type="ORF">MFLAVUS_008767</name>
</gene>
<evidence type="ECO:0000313" key="1">
    <source>
        <dbReference type="EMBL" id="GAA5815261.1"/>
    </source>
</evidence>
<name>A0ABP9Z809_9FUNG</name>
<comment type="caution">
    <text evidence="1">The sequence shown here is derived from an EMBL/GenBank/DDBJ whole genome shotgun (WGS) entry which is preliminary data.</text>
</comment>
<reference evidence="1 2" key="1">
    <citation type="submission" date="2024-04" db="EMBL/GenBank/DDBJ databases">
        <title>genome sequences of Mucor flavus KT1a and Helicostylum pulchrum KT1b strains isolated from the surface of a dry-aged beef.</title>
        <authorList>
            <person name="Toyotome T."/>
            <person name="Hosono M."/>
            <person name="Torimaru M."/>
            <person name="Fukuda K."/>
            <person name="Mikami N."/>
        </authorList>
    </citation>
    <scope>NUCLEOTIDE SEQUENCE [LARGE SCALE GENOMIC DNA]</scope>
    <source>
        <strain evidence="1 2">KT1a</strain>
    </source>
</reference>
<dbReference type="EMBL" id="BAABUK010000025">
    <property type="protein sequence ID" value="GAA5815261.1"/>
    <property type="molecule type" value="Genomic_DNA"/>
</dbReference>
<sequence>MNRLGFRDFHTKHFGPDQRAQWQVMLQQQQYAMYYQQEYSTDQQPSYDSVDQSYQQTPAYSQLYSTEQEYHDEEHVDHQQYENQYYEENNQYEEELSKEAIEIFRFSEAYRKEREQERLREQEDDQEGMQDWQYDESTVHVSGGMEAPATSLVLINERTEKSDLIKIQEELLNTAYLASCTSDEVPVILWPVLPFKM</sequence>
<accession>A0ABP9Z809</accession>
<evidence type="ECO:0000313" key="2">
    <source>
        <dbReference type="Proteomes" id="UP001473302"/>
    </source>
</evidence>
<protein>
    <submittedName>
        <fullName evidence="1">Uncharacterized protein</fullName>
    </submittedName>
</protein>
<proteinExistence type="predicted"/>
<dbReference type="Proteomes" id="UP001473302">
    <property type="component" value="Unassembled WGS sequence"/>
</dbReference>